<accession>A0A1E3V837</accession>
<gene>
    <name evidence="9" type="ORF">A8M32_16170</name>
</gene>
<dbReference type="OrthoDB" id="9810445at2"/>
<evidence type="ECO:0000256" key="1">
    <source>
        <dbReference type="ARBA" id="ARBA00022670"/>
    </source>
</evidence>
<comment type="cofactor">
    <cofactor evidence="6">
        <name>Zn(2+)</name>
        <dbReference type="ChEBI" id="CHEBI:29105"/>
    </cofactor>
    <text evidence="6">Binds 1 zinc ion per subunit.</text>
</comment>
<evidence type="ECO:0000259" key="7">
    <source>
        <dbReference type="Pfam" id="PF01435"/>
    </source>
</evidence>
<dbReference type="Gene3D" id="3.30.2010.10">
    <property type="entry name" value="Metalloproteases ('zincins'), catalytic domain"/>
    <property type="match status" value="1"/>
</dbReference>
<evidence type="ECO:0000256" key="3">
    <source>
        <dbReference type="ARBA" id="ARBA00022801"/>
    </source>
</evidence>
<evidence type="ECO:0000256" key="5">
    <source>
        <dbReference type="ARBA" id="ARBA00023049"/>
    </source>
</evidence>
<evidence type="ECO:0000256" key="6">
    <source>
        <dbReference type="RuleBase" id="RU003983"/>
    </source>
</evidence>
<dbReference type="Pfam" id="PF01435">
    <property type="entry name" value="Peptidase_M48"/>
    <property type="match status" value="1"/>
</dbReference>
<evidence type="ECO:0000259" key="8">
    <source>
        <dbReference type="Pfam" id="PF23368"/>
    </source>
</evidence>
<dbReference type="GO" id="GO:0051603">
    <property type="term" value="P:proteolysis involved in protein catabolic process"/>
    <property type="evidence" value="ECO:0007669"/>
    <property type="project" value="TreeGrafter"/>
</dbReference>
<dbReference type="AlphaFoldDB" id="A0A1E3V837"/>
<evidence type="ECO:0000256" key="2">
    <source>
        <dbReference type="ARBA" id="ARBA00022723"/>
    </source>
</evidence>
<name>A0A1E3V837_9HYPH</name>
<evidence type="ECO:0000256" key="4">
    <source>
        <dbReference type="ARBA" id="ARBA00022833"/>
    </source>
</evidence>
<dbReference type="PANTHER" id="PTHR22726:SF1">
    <property type="entry name" value="METALLOENDOPEPTIDASE OMA1, MITOCHONDRIAL"/>
    <property type="match status" value="1"/>
</dbReference>
<keyword evidence="4 6" id="KW-0862">Zinc</keyword>
<keyword evidence="3 6" id="KW-0378">Hydrolase</keyword>
<dbReference type="GO" id="GO:0004222">
    <property type="term" value="F:metalloendopeptidase activity"/>
    <property type="evidence" value="ECO:0007669"/>
    <property type="project" value="InterPro"/>
</dbReference>
<dbReference type="PANTHER" id="PTHR22726">
    <property type="entry name" value="METALLOENDOPEPTIDASE OMA1"/>
    <property type="match status" value="1"/>
</dbReference>
<feature type="domain" description="Peptidase M48" evidence="7">
    <location>
        <begin position="199"/>
        <end position="344"/>
    </location>
</feature>
<evidence type="ECO:0000313" key="10">
    <source>
        <dbReference type="Proteomes" id="UP000094342"/>
    </source>
</evidence>
<dbReference type="Pfam" id="PF23368">
    <property type="entry name" value="DUF7092"/>
    <property type="match status" value="1"/>
</dbReference>
<dbReference type="RefSeq" id="WP_069459438.1">
    <property type="nucleotide sequence ID" value="NZ_CP034909.1"/>
</dbReference>
<dbReference type="InterPro" id="IPR055518">
    <property type="entry name" value="DUF7092"/>
</dbReference>
<protein>
    <submittedName>
        <fullName evidence="9">Metalloprotease</fullName>
    </submittedName>
</protein>
<evidence type="ECO:0000313" key="9">
    <source>
        <dbReference type="EMBL" id="ODR89730.1"/>
    </source>
</evidence>
<comment type="similarity">
    <text evidence="6">Belongs to the peptidase M48 family.</text>
</comment>
<dbReference type="EMBL" id="LYBW01000060">
    <property type="protein sequence ID" value="ODR89730.1"/>
    <property type="molecule type" value="Genomic_DNA"/>
</dbReference>
<dbReference type="GO" id="GO:0046872">
    <property type="term" value="F:metal ion binding"/>
    <property type="evidence" value="ECO:0007669"/>
    <property type="project" value="UniProtKB-KW"/>
</dbReference>
<dbReference type="InterPro" id="IPR051156">
    <property type="entry name" value="Mito/Outer_Membr_Metalloprot"/>
</dbReference>
<proteinExistence type="inferred from homology"/>
<dbReference type="CDD" id="cd07332">
    <property type="entry name" value="M48C_Oma1_like"/>
    <property type="match status" value="1"/>
</dbReference>
<dbReference type="Proteomes" id="UP000094342">
    <property type="component" value="Unassembled WGS sequence"/>
</dbReference>
<reference evidence="10" key="1">
    <citation type="submission" date="2016-05" db="EMBL/GenBank/DDBJ databases">
        <authorList>
            <person name="Li Y."/>
        </authorList>
    </citation>
    <scope>NUCLEOTIDE SEQUENCE [LARGE SCALE GENOMIC DNA]</scope>
    <source>
        <strain evidence="10">YIC4027</strain>
    </source>
</reference>
<keyword evidence="1 6" id="KW-0645">Protease</keyword>
<sequence length="350" mass="37457">MASETAAIAEGEWHPAGSSRSVPCRLVEDGERLVVCDQTQSELAGGSLSSLEISARVGRIPRRITFPDGSLFETGENDAVDRFLARAGRGRQGIIHWLEQFHPRLIAFVATTILLGALVYRIALPALVEVAVAVTPPIVPQIMSASTLETMDRTVLGPSKLNEALRGRVLDGFRRIAALSQGGEAAYALNFREGGPVGPNAFALPDGTLILTDELVELAGGDIEMIVGVLAHEIGHVEHKHSLRQFYRAAGVAGLVMLIAGDIGSGAEDVLVQGSGLLALSYSRAAEAEADRHSVALMIRAGFDPTAIARFFELLETKLHDRSETSIFSTHPGTSERRKAILEIAAERKD</sequence>
<keyword evidence="10" id="KW-1185">Reference proteome</keyword>
<keyword evidence="5 6" id="KW-0482">Metalloprotease</keyword>
<dbReference type="GO" id="GO:0016020">
    <property type="term" value="C:membrane"/>
    <property type="evidence" value="ECO:0007669"/>
    <property type="project" value="TreeGrafter"/>
</dbReference>
<organism evidence="9 10">
    <name type="scientific">Sinorhizobium alkalisoli</name>
    <dbReference type="NCBI Taxonomy" id="1752398"/>
    <lineage>
        <taxon>Bacteria</taxon>
        <taxon>Pseudomonadati</taxon>
        <taxon>Pseudomonadota</taxon>
        <taxon>Alphaproteobacteria</taxon>
        <taxon>Hyphomicrobiales</taxon>
        <taxon>Rhizobiaceae</taxon>
        <taxon>Sinorhizobium/Ensifer group</taxon>
        <taxon>Sinorhizobium</taxon>
    </lineage>
</organism>
<keyword evidence="2" id="KW-0479">Metal-binding</keyword>
<dbReference type="InterPro" id="IPR001915">
    <property type="entry name" value="Peptidase_M48"/>
</dbReference>
<dbReference type="STRING" id="1752398.A8M32_16170"/>
<comment type="caution">
    <text evidence="9">The sequence shown here is derived from an EMBL/GenBank/DDBJ whole genome shotgun (WGS) entry which is preliminary data.</text>
</comment>
<feature type="domain" description="DUF7092" evidence="8">
    <location>
        <begin position="9"/>
        <end position="86"/>
    </location>
</feature>